<dbReference type="Proteomes" id="UP000176604">
    <property type="component" value="Unassembled WGS sequence"/>
</dbReference>
<proteinExistence type="predicted"/>
<keyword evidence="1" id="KW-0472">Membrane</keyword>
<comment type="caution">
    <text evidence="2">The sequence shown here is derived from an EMBL/GenBank/DDBJ whole genome shotgun (WGS) entry which is preliminary data.</text>
</comment>
<organism evidence="2 3">
    <name type="scientific">Candidatus Uhrbacteria bacterium RIFCSPHIGHO2_12_FULL_54_23</name>
    <dbReference type="NCBI Taxonomy" id="1802397"/>
    <lineage>
        <taxon>Bacteria</taxon>
        <taxon>Candidatus Uhriibacteriota</taxon>
    </lineage>
</organism>
<dbReference type="EMBL" id="MGEF01000047">
    <property type="protein sequence ID" value="OGL77952.1"/>
    <property type="molecule type" value="Genomic_DNA"/>
</dbReference>
<protein>
    <submittedName>
        <fullName evidence="2">Uncharacterized protein</fullName>
    </submittedName>
</protein>
<accession>A0A1F7UI68</accession>
<dbReference type="AlphaFoldDB" id="A0A1F7UI68"/>
<keyword evidence="1" id="KW-0812">Transmembrane</keyword>
<gene>
    <name evidence="2" type="ORF">A3J43_00440</name>
</gene>
<name>A0A1F7UI68_9BACT</name>
<feature type="transmembrane region" description="Helical" evidence="1">
    <location>
        <begin position="54"/>
        <end position="75"/>
    </location>
</feature>
<evidence type="ECO:0000256" key="1">
    <source>
        <dbReference type="SAM" id="Phobius"/>
    </source>
</evidence>
<evidence type="ECO:0000313" key="2">
    <source>
        <dbReference type="EMBL" id="OGL77952.1"/>
    </source>
</evidence>
<keyword evidence="1" id="KW-1133">Transmembrane helix</keyword>
<evidence type="ECO:0000313" key="3">
    <source>
        <dbReference type="Proteomes" id="UP000176604"/>
    </source>
</evidence>
<sequence>MIEGGMSETEPKTIEQRLEAIEKTMEESEVLLRAVYAHTKKTQRFILWGRMMSLVYLILIVAPLIFAAVYLPSLLRQYAGTYQELLDPKGNASGGGGVLHSLQQELELFNASQ</sequence>
<reference evidence="2 3" key="1">
    <citation type="journal article" date="2016" name="Nat. Commun.">
        <title>Thousands of microbial genomes shed light on interconnected biogeochemical processes in an aquifer system.</title>
        <authorList>
            <person name="Anantharaman K."/>
            <person name="Brown C.T."/>
            <person name="Hug L.A."/>
            <person name="Sharon I."/>
            <person name="Castelle C.J."/>
            <person name="Probst A.J."/>
            <person name="Thomas B.C."/>
            <person name="Singh A."/>
            <person name="Wilkins M.J."/>
            <person name="Karaoz U."/>
            <person name="Brodie E.L."/>
            <person name="Williams K.H."/>
            <person name="Hubbard S.S."/>
            <person name="Banfield J.F."/>
        </authorList>
    </citation>
    <scope>NUCLEOTIDE SEQUENCE [LARGE SCALE GENOMIC DNA]</scope>
</reference>